<reference evidence="2" key="1">
    <citation type="submission" date="2020-10" db="EMBL/GenBank/DDBJ databases">
        <title>Connecting structure to function with the recovery of over 1000 high-quality activated sludge metagenome-assembled genomes encoding full-length rRNA genes using long-read sequencing.</title>
        <authorList>
            <person name="Singleton C.M."/>
            <person name="Petriglieri F."/>
            <person name="Kristensen J.M."/>
            <person name="Kirkegaard R.H."/>
            <person name="Michaelsen T.Y."/>
            <person name="Andersen M.H."/>
            <person name="Karst S.M."/>
            <person name="Dueholm M.S."/>
            <person name="Nielsen P.H."/>
            <person name="Albertsen M."/>
        </authorList>
    </citation>
    <scope>NUCLEOTIDE SEQUENCE</scope>
    <source>
        <strain evidence="2">Hirt_18-Q3-R61-65_BATAC.395</strain>
    </source>
</reference>
<comment type="caution">
    <text evidence="2">The sequence shown here is derived from an EMBL/GenBank/DDBJ whole genome shotgun (WGS) entry which is preliminary data.</text>
</comment>
<dbReference type="AlphaFoldDB" id="A0A9D7PQR3"/>
<feature type="non-terminal residue" evidence="2">
    <location>
        <position position="1"/>
    </location>
</feature>
<evidence type="ECO:0000313" key="2">
    <source>
        <dbReference type="EMBL" id="MBK8524415.1"/>
    </source>
</evidence>
<name>A0A9D7PQR3_9PROT</name>
<dbReference type="Proteomes" id="UP000886689">
    <property type="component" value="Unassembled WGS sequence"/>
</dbReference>
<accession>A0A9D7PQR3</accession>
<feature type="region of interest" description="Disordered" evidence="1">
    <location>
        <begin position="76"/>
        <end position="107"/>
    </location>
</feature>
<proteinExistence type="predicted"/>
<dbReference type="EMBL" id="JADJUC010000010">
    <property type="protein sequence ID" value="MBK8524415.1"/>
    <property type="molecule type" value="Genomic_DNA"/>
</dbReference>
<dbReference type="GO" id="GO:0046677">
    <property type="term" value="P:response to antibiotic"/>
    <property type="evidence" value="ECO:0007669"/>
    <property type="project" value="TreeGrafter"/>
</dbReference>
<dbReference type="GO" id="GO:0005886">
    <property type="term" value="C:plasma membrane"/>
    <property type="evidence" value="ECO:0007669"/>
    <property type="project" value="TreeGrafter"/>
</dbReference>
<evidence type="ECO:0000256" key="1">
    <source>
        <dbReference type="SAM" id="MobiDB-lite"/>
    </source>
</evidence>
<dbReference type="SUPFAM" id="SSF111369">
    <property type="entry name" value="HlyD-like secretion proteins"/>
    <property type="match status" value="1"/>
</dbReference>
<protein>
    <submittedName>
        <fullName evidence="2">Efflux transporter periplasmic adaptor subunit</fullName>
    </submittedName>
</protein>
<dbReference type="Gene3D" id="2.40.50.100">
    <property type="match status" value="1"/>
</dbReference>
<sequence length="124" mass="13202">EVGVMTVVPKTVPYVPTFVAQTESSRQVEIVARVAGFLDKIAYTEGELVKKGSSCSARPEAVPGAARGGPRRADVAAGALHHRRGESRAGQAARRRTPSRSPISTRRLQGDYDVAAAVFSTGRR</sequence>
<evidence type="ECO:0000313" key="3">
    <source>
        <dbReference type="Proteomes" id="UP000886689"/>
    </source>
</evidence>
<dbReference type="PANTHER" id="PTHR30158">
    <property type="entry name" value="ACRA/E-RELATED COMPONENT OF DRUG EFFLUX TRANSPORTER"/>
    <property type="match status" value="1"/>
</dbReference>
<organism evidence="2 3">
    <name type="scientific">Candidatus Proximibacter danicus</name>
    <dbReference type="NCBI Taxonomy" id="2954365"/>
    <lineage>
        <taxon>Bacteria</taxon>
        <taxon>Pseudomonadati</taxon>
        <taxon>Pseudomonadota</taxon>
        <taxon>Betaproteobacteria</taxon>
        <taxon>Candidatus Proximibacter</taxon>
    </lineage>
</organism>
<gene>
    <name evidence="2" type="ORF">IPL58_10090</name>
</gene>